<name>A0A9W9F4P6_9EURO</name>
<comment type="caution">
    <text evidence="1">The sequence shown here is derived from an EMBL/GenBank/DDBJ whole genome shotgun (WGS) entry which is preliminary data.</text>
</comment>
<evidence type="ECO:0000313" key="2">
    <source>
        <dbReference type="Proteomes" id="UP001149165"/>
    </source>
</evidence>
<proteinExistence type="predicted"/>
<dbReference type="EMBL" id="JAPQKH010000006">
    <property type="protein sequence ID" value="KAJ5093618.1"/>
    <property type="molecule type" value="Genomic_DNA"/>
</dbReference>
<reference evidence="1" key="2">
    <citation type="journal article" date="2023" name="IMA Fungus">
        <title>Comparative genomic study of the Penicillium genus elucidates a diverse pangenome and 15 lateral gene transfer events.</title>
        <authorList>
            <person name="Petersen C."/>
            <person name="Sorensen T."/>
            <person name="Nielsen M.R."/>
            <person name="Sondergaard T.E."/>
            <person name="Sorensen J.L."/>
            <person name="Fitzpatrick D.A."/>
            <person name="Frisvad J.C."/>
            <person name="Nielsen K.L."/>
        </authorList>
    </citation>
    <scope>NUCLEOTIDE SEQUENCE</scope>
    <source>
        <strain evidence="1">IBT 30069</strain>
    </source>
</reference>
<keyword evidence="2" id="KW-1185">Reference proteome</keyword>
<organism evidence="1 2">
    <name type="scientific">Penicillium angulare</name>
    <dbReference type="NCBI Taxonomy" id="116970"/>
    <lineage>
        <taxon>Eukaryota</taxon>
        <taxon>Fungi</taxon>
        <taxon>Dikarya</taxon>
        <taxon>Ascomycota</taxon>
        <taxon>Pezizomycotina</taxon>
        <taxon>Eurotiomycetes</taxon>
        <taxon>Eurotiomycetidae</taxon>
        <taxon>Eurotiales</taxon>
        <taxon>Aspergillaceae</taxon>
        <taxon>Penicillium</taxon>
    </lineage>
</organism>
<reference evidence="1" key="1">
    <citation type="submission" date="2022-11" db="EMBL/GenBank/DDBJ databases">
        <authorList>
            <person name="Petersen C."/>
        </authorList>
    </citation>
    <scope>NUCLEOTIDE SEQUENCE</scope>
    <source>
        <strain evidence="1">IBT 30069</strain>
    </source>
</reference>
<dbReference type="Proteomes" id="UP001149165">
    <property type="component" value="Unassembled WGS sequence"/>
</dbReference>
<dbReference type="OrthoDB" id="4453902at2759"/>
<dbReference type="AlphaFoldDB" id="A0A9W9F4P6"/>
<accession>A0A9W9F4P6</accession>
<sequence>MKRPLTFRSKSGQYGLLEDILERTHALKDDFPSVDDLQRLRFRISRVEKTYDDVLQFEPSFFQPHFEKAPQKYKVVQDEYLNDSTEREFYEKIPNLLIAECPTKGNSSPGELEEHIVLQKYGGIEEWITDLWPEQIGVDKGCRFFPYVHKYGRSLDNRCVDLRYQYAKDSHWGSQPHKIIHCISDVRAMEPEDGPTVDELRVITWHMAAQTCDPLFRDCRIHPMLVLSFMGPQQARIIQVTWDGKEFHLQYSQLWSFAIGETAPLDMFLRYHIAQPVGVISSSVIASDS</sequence>
<gene>
    <name evidence="1" type="ORF">N7456_009479</name>
</gene>
<evidence type="ECO:0000313" key="1">
    <source>
        <dbReference type="EMBL" id="KAJ5093618.1"/>
    </source>
</evidence>
<protein>
    <submittedName>
        <fullName evidence="1">Uncharacterized protein</fullName>
    </submittedName>
</protein>